<dbReference type="PROSITE" id="PS51257">
    <property type="entry name" value="PROKAR_LIPOPROTEIN"/>
    <property type="match status" value="1"/>
</dbReference>
<dbReference type="Gene3D" id="2.130.10.10">
    <property type="entry name" value="YVTN repeat-like/Quinoprotein amine dehydrogenase"/>
    <property type="match status" value="1"/>
</dbReference>
<dbReference type="InterPro" id="IPR015943">
    <property type="entry name" value="WD40/YVTN_repeat-like_dom_sf"/>
</dbReference>
<organism evidence="2 3">
    <name type="scientific">Methanosarcina horonobensis HB-1 = JCM 15518</name>
    <dbReference type="NCBI Taxonomy" id="1434110"/>
    <lineage>
        <taxon>Archaea</taxon>
        <taxon>Methanobacteriati</taxon>
        <taxon>Methanobacteriota</taxon>
        <taxon>Stenosarchaea group</taxon>
        <taxon>Methanomicrobia</taxon>
        <taxon>Methanosarcinales</taxon>
        <taxon>Methanosarcinaceae</taxon>
        <taxon>Methanosarcina</taxon>
    </lineage>
</organism>
<dbReference type="PANTHER" id="PTHR34512:SF30">
    <property type="entry name" value="OUTER MEMBRANE PROTEIN ASSEMBLY FACTOR BAMB"/>
    <property type="match status" value="1"/>
</dbReference>
<name>A0A0E3SFG1_9EURY</name>
<dbReference type="InterPro" id="IPR011047">
    <property type="entry name" value="Quinoprotein_ADH-like_sf"/>
</dbReference>
<dbReference type="STRING" id="1434110.MSHOH_3348"/>
<feature type="region of interest" description="Disordered" evidence="1">
    <location>
        <begin position="25"/>
        <end position="56"/>
    </location>
</feature>
<dbReference type="GeneID" id="24832685"/>
<dbReference type="OrthoDB" id="8638at2157"/>
<dbReference type="PANTHER" id="PTHR34512">
    <property type="entry name" value="CELL SURFACE PROTEIN"/>
    <property type="match status" value="1"/>
</dbReference>
<dbReference type="EMBL" id="CP009516">
    <property type="protein sequence ID" value="AKB79831.1"/>
    <property type="molecule type" value="Genomic_DNA"/>
</dbReference>
<dbReference type="Proteomes" id="UP000033101">
    <property type="component" value="Chromosome"/>
</dbReference>
<reference evidence="2 3" key="1">
    <citation type="submission" date="2014-07" db="EMBL/GenBank/DDBJ databases">
        <title>Methanogenic archaea and the global carbon cycle.</title>
        <authorList>
            <person name="Henriksen J.R."/>
            <person name="Luke J."/>
            <person name="Reinhart S."/>
            <person name="Benedict M.N."/>
            <person name="Youngblut N.D."/>
            <person name="Metcalf M.E."/>
            <person name="Whitaker R.J."/>
            <person name="Metcalf W.W."/>
        </authorList>
    </citation>
    <scope>NUCLEOTIDE SEQUENCE [LARGE SCALE GENOMIC DNA]</scope>
    <source>
        <strain evidence="2 3">HB-1</strain>
    </source>
</reference>
<protein>
    <submittedName>
        <fullName evidence="2">PQQ enzyme repeat domain protein</fullName>
    </submittedName>
</protein>
<evidence type="ECO:0000313" key="2">
    <source>
        <dbReference type="EMBL" id="AKB79831.1"/>
    </source>
</evidence>
<dbReference type="SUPFAM" id="SSF50998">
    <property type="entry name" value="Quinoprotein alcohol dehydrogenase-like"/>
    <property type="match status" value="3"/>
</dbReference>
<proteinExistence type="predicted"/>
<dbReference type="PATRIC" id="fig|1434110.4.peg.4300"/>
<keyword evidence="3" id="KW-1185">Reference proteome</keyword>
<evidence type="ECO:0000256" key="1">
    <source>
        <dbReference type="SAM" id="MobiDB-lite"/>
    </source>
</evidence>
<dbReference type="HOGENOM" id="CLU_482924_0_0_2"/>
<evidence type="ECO:0000313" key="3">
    <source>
        <dbReference type="Proteomes" id="UP000033101"/>
    </source>
</evidence>
<dbReference type="InterPro" id="IPR018391">
    <property type="entry name" value="PQQ_b-propeller_rpt"/>
</dbReference>
<accession>A0A0E3SFG1</accession>
<dbReference type="RefSeq" id="WP_048141723.1">
    <property type="nucleotide sequence ID" value="NZ_CP009516.1"/>
</dbReference>
<gene>
    <name evidence="2" type="ORF">MSHOH_3348</name>
</gene>
<dbReference type="SMART" id="SM00564">
    <property type="entry name" value="PQQ"/>
    <property type="match status" value="4"/>
</dbReference>
<feature type="compositionally biased region" description="Polar residues" evidence="1">
    <location>
        <begin position="26"/>
        <end position="54"/>
    </location>
</feature>
<sequence>MKWKPLIVLLIVIIMASGCAEKTQESDSNASFQDSESGIESSQNTQETGNSEGNSGAGKLIDSVVFSRTGALLTLKSEAEISEIRVYSDNEQIASMEIGKTEDQAFASFDWSPETRYRFEVITGSGISSEIEVYAPGKPALKEEYTIKLEDVTPGDIEKTSTNIKGTAKFSPDSKYLAVGTHGGSLKLIKLATGEKVWEKQLVKGIADARIADIEFSEDGKYLIVGEESPDAFLYCFDVNGTEIWKSGAGEELGSDLKYMPAMKKIKLDSEGNIYVAASRACGYIGEKYKYLGRVYSFDSEGNLRWKFPESELMDSGVTWIDATPDGKYAVFGTTCFTETDKWREGTVHVLNGNTGEEHWRYQIQPVKPFFDYSAIWYSTQITPDGEKLITMTSDGRAFLFNNSEIIETGTPEIAWEQNISTPIVVSGVPIYGSANYAYIVNDTLIFSIGSTFSKDKNKDAPFEHPSGNSLFAYDYEGNLLWKWKIDGYAGECARNDRYLVIPLAQNLVTEDRSVHGVYVFDVSKSGGASSRLIQTYNTEGITVSADISPDGRYIAALEAPGRLEDGTVLGEYKVHVLT</sequence>
<dbReference type="KEGG" id="mhor:MSHOH_3348"/>
<dbReference type="AlphaFoldDB" id="A0A0E3SFG1"/>